<keyword evidence="5 7" id="KW-0129">CBS domain</keyword>
<dbReference type="AlphaFoldDB" id="A0A1H7TU74"/>
<evidence type="ECO:0000256" key="4">
    <source>
        <dbReference type="ARBA" id="ARBA00022989"/>
    </source>
</evidence>
<dbReference type="EMBL" id="FOBI01000029">
    <property type="protein sequence ID" value="SEL88430.1"/>
    <property type="molecule type" value="Genomic_DNA"/>
</dbReference>
<dbReference type="InterPro" id="IPR044751">
    <property type="entry name" value="Ion_transp-like_CBS"/>
</dbReference>
<evidence type="ECO:0000256" key="2">
    <source>
        <dbReference type="ARBA" id="ARBA00022692"/>
    </source>
</evidence>
<dbReference type="InterPro" id="IPR002550">
    <property type="entry name" value="CNNM"/>
</dbReference>
<protein>
    <submittedName>
        <fullName evidence="12">Hemolysin, contains CBS domains</fullName>
    </submittedName>
</protein>
<comment type="subcellular location">
    <subcellularLocation>
        <location evidence="1">Membrane</location>
        <topology evidence="1">Multi-pass membrane protein</topology>
    </subcellularLocation>
</comment>
<keyword evidence="4 8" id="KW-1133">Transmembrane helix</keyword>
<feature type="transmembrane region" description="Helical" evidence="9">
    <location>
        <begin position="119"/>
        <end position="140"/>
    </location>
</feature>
<evidence type="ECO:0000256" key="5">
    <source>
        <dbReference type="ARBA" id="ARBA00023122"/>
    </source>
</evidence>
<dbReference type="CDD" id="cd04590">
    <property type="entry name" value="CBS_pair_CorC_HlyC_assoc"/>
    <property type="match status" value="1"/>
</dbReference>
<dbReference type="Pfam" id="PF00571">
    <property type="entry name" value="CBS"/>
    <property type="match status" value="1"/>
</dbReference>
<dbReference type="PROSITE" id="PS51846">
    <property type="entry name" value="CNNM"/>
    <property type="match status" value="1"/>
</dbReference>
<accession>A0A1H7TU74</accession>
<evidence type="ECO:0000259" key="11">
    <source>
        <dbReference type="PROSITE" id="PS51846"/>
    </source>
</evidence>
<dbReference type="PROSITE" id="PS51371">
    <property type="entry name" value="CBS"/>
    <property type="match status" value="1"/>
</dbReference>
<evidence type="ECO:0000259" key="10">
    <source>
        <dbReference type="PROSITE" id="PS51371"/>
    </source>
</evidence>
<name>A0A1H7TU74_9GAMM</name>
<dbReference type="InterPro" id="IPR046342">
    <property type="entry name" value="CBS_dom_sf"/>
</dbReference>
<sequence>MTLLLIYLAIAIGVSFLCSVLEAVLLSITPSYVEQTQTEKPKSGAVLAKVKTRLEESLASILILNTFAHTMGAAGVGAQAIRVFGEKWETLIAVLLTLVILYFSEIIPKTLGATFWRNLAVPSAHIIAWLVRIVYPLVWLSTRLTRTFKQDKASEITREEIIALASLGHKDGSLFSQENEYLSNMLNLRELRTADVFTPRTVVHMLHQDMTVTEALNHPKTSQFTRMPVYGANIDDNVGKVIKGDLYEAERNGQGAEPIRNFVTELTAVSEKLPVQQLLDLFIKYHVHMYLVEDEYGQTSGVVTLEDAIETLLGREIVDESDTVTDMQALARDKYRDRLRGLIKSNDDEQAG</sequence>
<evidence type="ECO:0000313" key="13">
    <source>
        <dbReference type="Proteomes" id="UP000199297"/>
    </source>
</evidence>
<reference evidence="13" key="1">
    <citation type="submission" date="2016-10" db="EMBL/GenBank/DDBJ databases">
        <authorList>
            <person name="Varghese N."/>
            <person name="Submissions S."/>
        </authorList>
    </citation>
    <scope>NUCLEOTIDE SEQUENCE [LARGE SCALE GENOMIC DNA]</scope>
    <source>
        <strain evidence="13">CGMCC 1.9127</strain>
    </source>
</reference>
<feature type="transmembrane region" description="Helical" evidence="9">
    <location>
        <begin position="57"/>
        <end position="78"/>
    </location>
</feature>
<proteinExistence type="predicted"/>
<feature type="domain" description="CBS" evidence="10">
    <location>
        <begin position="262"/>
        <end position="320"/>
    </location>
</feature>
<keyword evidence="6 8" id="KW-0472">Membrane</keyword>
<feature type="transmembrane region" description="Helical" evidence="9">
    <location>
        <begin position="90"/>
        <end position="107"/>
    </location>
</feature>
<dbReference type="InterPro" id="IPR000644">
    <property type="entry name" value="CBS_dom"/>
</dbReference>
<dbReference type="OrthoDB" id="9798188at2"/>
<dbReference type="RefSeq" id="WP_085285922.1">
    <property type="nucleotide sequence ID" value="NZ_FOBI01000029.1"/>
</dbReference>
<dbReference type="Gene3D" id="3.10.580.10">
    <property type="entry name" value="CBS-domain"/>
    <property type="match status" value="1"/>
</dbReference>
<dbReference type="GO" id="GO:0005886">
    <property type="term" value="C:plasma membrane"/>
    <property type="evidence" value="ECO:0007669"/>
    <property type="project" value="TreeGrafter"/>
</dbReference>
<dbReference type="SUPFAM" id="SSF54631">
    <property type="entry name" value="CBS-domain pair"/>
    <property type="match status" value="1"/>
</dbReference>
<dbReference type="Pfam" id="PF01595">
    <property type="entry name" value="CNNM"/>
    <property type="match status" value="1"/>
</dbReference>
<evidence type="ECO:0000256" key="9">
    <source>
        <dbReference type="SAM" id="Phobius"/>
    </source>
</evidence>
<keyword evidence="3" id="KW-0677">Repeat</keyword>
<feature type="domain" description="CNNM transmembrane" evidence="11">
    <location>
        <begin position="1"/>
        <end position="179"/>
    </location>
</feature>
<dbReference type="PANTHER" id="PTHR22777:SF4">
    <property type="entry name" value="UPF0053 PROTEIN SLL1254"/>
    <property type="match status" value="1"/>
</dbReference>
<organism evidence="12 13">
    <name type="scientific">Colwellia chukchiensis</name>
    <dbReference type="NCBI Taxonomy" id="641665"/>
    <lineage>
        <taxon>Bacteria</taxon>
        <taxon>Pseudomonadati</taxon>
        <taxon>Pseudomonadota</taxon>
        <taxon>Gammaproteobacteria</taxon>
        <taxon>Alteromonadales</taxon>
        <taxon>Colwelliaceae</taxon>
        <taxon>Colwellia</taxon>
    </lineage>
</organism>
<evidence type="ECO:0000256" key="6">
    <source>
        <dbReference type="ARBA" id="ARBA00023136"/>
    </source>
</evidence>
<dbReference type="PANTHER" id="PTHR22777">
    <property type="entry name" value="HEMOLYSIN-RELATED"/>
    <property type="match status" value="1"/>
</dbReference>
<keyword evidence="2 8" id="KW-0812">Transmembrane</keyword>
<evidence type="ECO:0000256" key="3">
    <source>
        <dbReference type="ARBA" id="ARBA00022737"/>
    </source>
</evidence>
<gene>
    <name evidence="12" type="ORF">SAMN05216262_12911</name>
</gene>
<evidence type="ECO:0000256" key="7">
    <source>
        <dbReference type="PROSITE-ProRule" id="PRU00703"/>
    </source>
</evidence>
<dbReference type="STRING" id="641665.GCA_002104455_01970"/>
<dbReference type="Proteomes" id="UP000199297">
    <property type="component" value="Unassembled WGS sequence"/>
</dbReference>
<evidence type="ECO:0000256" key="8">
    <source>
        <dbReference type="PROSITE-ProRule" id="PRU01193"/>
    </source>
</evidence>
<evidence type="ECO:0000313" key="12">
    <source>
        <dbReference type="EMBL" id="SEL88430.1"/>
    </source>
</evidence>
<keyword evidence="13" id="KW-1185">Reference proteome</keyword>
<evidence type="ECO:0000256" key="1">
    <source>
        <dbReference type="ARBA" id="ARBA00004141"/>
    </source>
</evidence>